<organism evidence="4 5">
    <name type="scientific">Brachybacterium endophyticum</name>
    <dbReference type="NCBI Taxonomy" id="2182385"/>
    <lineage>
        <taxon>Bacteria</taxon>
        <taxon>Bacillati</taxon>
        <taxon>Actinomycetota</taxon>
        <taxon>Actinomycetes</taxon>
        <taxon>Micrococcales</taxon>
        <taxon>Dermabacteraceae</taxon>
        <taxon>Brachybacterium</taxon>
    </lineage>
</organism>
<evidence type="ECO:0000256" key="1">
    <source>
        <dbReference type="ARBA" id="ARBA00022723"/>
    </source>
</evidence>
<dbReference type="InterPro" id="IPR017850">
    <property type="entry name" value="Alkaline_phosphatase_core_sf"/>
</dbReference>
<proteinExistence type="predicted"/>
<dbReference type="AlphaFoldDB" id="A0A2U2RMV4"/>
<reference evidence="4 5" key="1">
    <citation type="submission" date="2018-05" db="EMBL/GenBank/DDBJ databases">
        <title>Brachybacterium sp. M1HQ-2T, whole genome shotgun sequence.</title>
        <authorList>
            <person name="Tuo L."/>
        </authorList>
    </citation>
    <scope>NUCLEOTIDE SEQUENCE [LARGE SCALE GENOMIC DNA]</scope>
    <source>
        <strain evidence="4 5">M1HQ-2</strain>
    </source>
</reference>
<dbReference type="SUPFAM" id="SSF53649">
    <property type="entry name" value="Alkaline phosphatase-like"/>
    <property type="match status" value="1"/>
</dbReference>
<evidence type="ECO:0000313" key="5">
    <source>
        <dbReference type="Proteomes" id="UP000245590"/>
    </source>
</evidence>
<comment type="caution">
    <text evidence="4">The sequence shown here is derived from an EMBL/GenBank/DDBJ whole genome shotgun (WGS) entry which is preliminary data.</text>
</comment>
<keyword evidence="2" id="KW-0378">Hydrolase</keyword>
<gene>
    <name evidence="4" type="ORF">DEO23_00600</name>
</gene>
<dbReference type="GO" id="GO:0008484">
    <property type="term" value="F:sulfuric ester hydrolase activity"/>
    <property type="evidence" value="ECO:0007669"/>
    <property type="project" value="TreeGrafter"/>
</dbReference>
<dbReference type="OrthoDB" id="9777306at2"/>
<evidence type="ECO:0000313" key="4">
    <source>
        <dbReference type="EMBL" id="PWH07200.1"/>
    </source>
</evidence>
<dbReference type="PANTHER" id="PTHR45953:SF1">
    <property type="entry name" value="IDURONATE 2-SULFATASE"/>
    <property type="match status" value="1"/>
</dbReference>
<dbReference type="Pfam" id="PF00884">
    <property type="entry name" value="Sulfatase"/>
    <property type="match status" value="1"/>
</dbReference>
<keyword evidence="5" id="KW-1185">Reference proteome</keyword>
<dbReference type="InterPro" id="IPR000917">
    <property type="entry name" value="Sulfatase_N"/>
</dbReference>
<dbReference type="Gene3D" id="3.40.720.10">
    <property type="entry name" value="Alkaline Phosphatase, subunit A"/>
    <property type="match status" value="1"/>
</dbReference>
<sequence>MPTDRPNILIVMTDQQRVGLTAAEGGPDTMPRVDALLDGGTRFDHAHTSSPTCVPARTSLLTGRFPSAHRVRQNSTPQDALYSSDLLDVLRERGYRLHFAGKPHMHPEPDDFDSFHGPFWHEGGPAESAEHEAFDAWLRELDHSVAHTPTPFPVDAQLPARIVDGALEALDQGGTDAAAADPFLLWVSFPEPHNPYQVPEPYFSLFDPDQVPDRDAGPEVLGRLGWRFRWLHDLIEDKRPGFDHEWRRLRANYLGMLRLLDDQIGRLLDHLGPTLEDTIVVVLSDHGDLVGEYGLQRKGVGLPEALTRIPLGMTGPGIAAQRRSELVSIVDLLPTIAERVRAAIPPGVQGRSLLPLLEGEVAPPREFSTIYVEHGYGGVSYREGDHPPLHFPYEGRSFDELNSVTQSGEMRMVGDGRHALIMDDLGEAFLYDLQEDPAQVDNLIEDPDSADVAARLYRALALWMMRVADDLPDGAYRPRTVAHNWRWAEGASEDEG</sequence>
<feature type="domain" description="Sulfatase N-terminal" evidence="3">
    <location>
        <begin position="6"/>
        <end position="338"/>
    </location>
</feature>
<dbReference type="RefSeq" id="WP_109274084.1">
    <property type="nucleotide sequence ID" value="NZ_QFKX01000001.1"/>
</dbReference>
<dbReference type="EMBL" id="QFKX01000001">
    <property type="protein sequence ID" value="PWH07200.1"/>
    <property type="molecule type" value="Genomic_DNA"/>
</dbReference>
<accession>A0A2U2RMV4</accession>
<protein>
    <submittedName>
        <fullName evidence="4">Sulfatase</fullName>
    </submittedName>
</protein>
<dbReference type="GO" id="GO:0046872">
    <property type="term" value="F:metal ion binding"/>
    <property type="evidence" value="ECO:0007669"/>
    <property type="project" value="UniProtKB-KW"/>
</dbReference>
<evidence type="ECO:0000256" key="2">
    <source>
        <dbReference type="ARBA" id="ARBA00022801"/>
    </source>
</evidence>
<evidence type="ECO:0000259" key="3">
    <source>
        <dbReference type="Pfam" id="PF00884"/>
    </source>
</evidence>
<dbReference type="Proteomes" id="UP000245590">
    <property type="component" value="Unassembled WGS sequence"/>
</dbReference>
<dbReference type="GO" id="GO:0005737">
    <property type="term" value="C:cytoplasm"/>
    <property type="evidence" value="ECO:0007669"/>
    <property type="project" value="TreeGrafter"/>
</dbReference>
<dbReference type="PANTHER" id="PTHR45953">
    <property type="entry name" value="IDURONATE 2-SULFATASE"/>
    <property type="match status" value="1"/>
</dbReference>
<keyword evidence="1" id="KW-0479">Metal-binding</keyword>
<name>A0A2U2RMV4_9MICO</name>